<sequence length="424" mass="49845">MSSLLKPHPARPANWRQKLIEDYKRVRNISLQVCAPLMVDDYQIQSSVETSPPKWHLAHVTWFFETFLLEAFDSDYRPVNPEYSYLFNSYYQTVGAMHARAKRGLLSRPTVEQVFHYRSEIDNRILNFLDDCDESLWQQAAFRLTLGLHHEQQHQELLFMDIKHNFWNNPSKPRYLERFQPAIKITGKLDWEQRPGGLVKIGIDNNDAFTFDNETPRHQVWLEPHLLSSRLITNSEFLDFIKDGGYSRPELWLSDGWSHIQNNQWRSPLYWESHDGQWLEFTLYGLETLNPSAPVVHISYYEADAYARWAGKRLPSEVEIETKLLEIPVTGHFSESGILHPQAGEGQFYGSLWQWTASPYMAYPRFKPLEGSMGEYNGKFMCNQWVLRGGSCVTPENHIRPTYRNFFYPQDRWQFAGIRLAEDL</sequence>
<dbReference type="InterPro" id="IPR024775">
    <property type="entry name" value="DinB-like"/>
</dbReference>
<dbReference type="SUPFAM" id="SSF56436">
    <property type="entry name" value="C-type lectin-like"/>
    <property type="match status" value="1"/>
</dbReference>
<feature type="domain" description="Sulfatase-modifying factor enzyme-like" evidence="4">
    <location>
        <begin position="346"/>
        <end position="421"/>
    </location>
</feature>
<dbReference type="Pfam" id="PF03781">
    <property type="entry name" value="FGE-sulfatase"/>
    <property type="match status" value="2"/>
</dbReference>
<evidence type="ECO:0000256" key="3">
    <source>
        <dbReference type="ARBA" id="ARBA00037882"/>
    </source>
</evidence>
<dbReference type="STRING" id="675511.GCA_000341735_01423"/>
<dbReference type="GO" id="GO:0052699">
    <property type="term" value="P:ergothioneine biosynthetic process"/>
    <property type="evidence" value="ECO:0007669"/>
    <property type="project" value="InterPro"/>
</dbReference>
<dbReference type="Pfam" id="PF12867">
    <property type="entry name" value="DinB_2"/>
    <property type="match status" value="1"/>
</dbReference>
<keyword evidence="7" id="KW-1185">Reference proteome</keyword>
<comment type="pathway">
    <text evidence="3">Amino-acid biosynthesis; ergothioneine biosynthesis.</text>
</comment>
<dbReference type="AlphaFoldDB" id="A0A4P9ULP6"/>
<dbReference type="InterPro" id="IPR034660">
    <property type="entry name" value="DinB/YfiT-like"/>
</dbReference>
<evidence type="ECO:0000313" key="6">
    <source>
        <dbReference type="EMBL" id="QCW82192.1"/>
    </source>
</evidence>
<evidence type="ECO:0000259" key="4">
    <source>
        <dbReference type="Pfam" id="PF03781"/>
    </source>
</evidence>
<proteinExistence type="predicted"/>
<dbReference type="EMBL" id="CP035467">
    <property type="protein sequence ID" value="QCW82192.1"/>
    <property type="molecule type" value="Genomic_DNA"/>
</dbReference>
<dbReference type="NCBIfam" id="TIGR03440">
    <property type="entry name" value="egtB_TIGR03440"/>
    <property type="match status" value="1"/>
</dbReference>
<dbReference type="PANTHER" id="PTHR23150">
    <property type="entry name" value="SULFATASE MODIFYING FACTOR 1, 2"/>
    <property type="match status" value="1"/>
</dbReference>
<dbReference type="KEGG" id="mbur:EQU24_08015"/>
<dbReference type="InterPro" id="IPR017806">
    <property type="entry name" value="EgtB"/>
</dbReference>
<evidence type="ECO:0000259" key="5">
    <source>
        <dbReference type="Pfam" id="PF12867"/>
    </source>
</evidence>
<keyword evidence="2" id="KW-0408">Iron</keyword>
<dbReference type="InterPro" id="IPR016187">
    <property type="entry name" value="CTDL_fold"/>
</dbReference>
<dbReference type="SUPFAM" id="SSF109854">
    <property type="entry name" value="DinB/YfiT-like putative metalloenzymes"/>
    <property type="match status" value="1"/>
</dbReference>
<name>A0A4P9ULP6_METBY</name>
<dbReference type="InterPro" id="IPR051043">
    <property type="entry name" value="Sulfatase_Mod_Factor_Kinase"/>
</dbReference>
<organism evidence="6 7">
    <name type="scientific">Methylotuvimicrobium buryatense</name>
    <name type="common">Methylomicrobium buryatense</name>
    <dbReference type="NCBI Taxonomy" id="95641"/>
    <lineage>
        <taxon>Bacteria</taxon>
        <taxon>Pseudomonadati</taxon>
        <taxon>Pseudomonadota</taxon>
        <taxon>Gammaproteobacteria</taxon>
        <taxon>Methylococcales</taxon>
        <taxon>Methylococcaceae</taxon>
        <taxon>Methylotuvimicrobium</taxon>
    </lineage>
</organism>
<dbReference type="InterPro" id="IPR005532">
    <property type="entry name" value="SUMF_dom"/>
</dbReference>
<dbReference type="InterPro" id="IPR042095">
    <property type="entry name" value="SUMF_sf"/>
</dbReference>
<dbReference type="Proteomes" id="UP000305881">
    <property type="component" value="Chromosome"/>
</dbReference>
<evidence type="ECO:0000256" key="2">
    <source>
        <dbReference type="ARBA" id="ARBA00023004"/>
    </source>
</evidence>
<evidence type="ECO:0000256" key="1">
    <source>
        <dbReference type="ARBA" id="ARBA00023002"/>
    </source>
</evidence>
<dbReference type="OrthoDB" id="9768004at2"/>
<protein>
    <submittedName>
        <fullName evidence="6">Ergothioneine biosynthesis protein EgtB</fullName>
    </submittedName>
</protein>
<accession>A0A4P9ULP6</accession>
<dbReference type="RefSeq" id="WP_017839986.1">
    <property type="nucleotide sequence ID" value="NZ_CP035467.1"/>
</dbReference>
<feature type="domain" description="Sulfatase-modifying factor enzyme-like" evidence="4">
    <location>
        <begin position="195"/>
        <end position="321"/>
    </location>
</feature>
<dbReference type="PANTHER" id="PTHR23150:SF36">
    <property type="entry name" value="HERCYNINE OXYGENASE"/>
    <property type="match status" value="1"/>
</dbReference>
<gene>
    <name evidence="6" type="primary">egtB</name>
    <name evidence="6" type="ORF">EQU24_08015</name>
</gene>
<reference evidence="7" key="1">
    <citation type="journal article" date="2019" name="J. Bacteriol.">
        <title>A Mutagenic Screen Identifies a TonB-Dependent Receptor Required for the Lanthanide Metal Switch in the Type I Methanotroph 'Methylotuvimicrobium buryatense' 5GB1C.</title>
        <authorList>
            <person name="Groom J.D."/>
            <person name="Ford S.M."/>
            <person name="Pesesky M.W."/>
            <person name="Lidstrom M.E."/>
        </authorList>
    </citation>
    <scope>NUCLEOTIDE SEQUENCE [LARGE SCALE GENOMIC DNA]</scope>
    <source>
        <strain evidence="7">5GB1C</strain>
    </source>
</reference>
<keyword evidence="1" id="KW-0560">Oxidoreductase</keyword>
<dbReference type="Gene3D" id="3.90.1580.10">
    <property type="entry name" value="paralog of FGE (formylglycine-generating enzyme)"/>
    <property type="match status" value="2"/>
</dbReference>
<evidence type="ECO:0000313" key="7">
    <source>
        <dbReference type="Proteomes" id="UP000305881"/>
    </source>
</evidence>
<feature type="domain" description="DinB-like" evidence="5">
    <location>
        <begin position="23"/>
        <end position="156"/>
    </location>
</feature>